<proteinExistence type="inferred from homology"/>
<name>A0A2S7K2F5_9PROT</name>
<evidence type="ECO:0000313" key="18">
    <source>
        <dbReference type="EMBL" id="PQA86683.1"/>
    </source>
</evidence>
<evidence type="ECO:0000256" key="15">
    <source>
        <dbReference type="RuleBase" id="RU004106"/>
    </source>
</evidence>
<dbReference type="Pfam" id="PF01063">
    <property type="entry name" value="Aminotran_4"/>
    <property type="match status" value="1"/>
</dbReference>
<dbReference type="NCBIfam" id="NF005146">
    <property type="entry name" value="PRK06606.1"/>
    <property type="match status" value="1"/>
</dbReference>
<evidence type="ECO:0000256" key="6">
    <source>
        <dbReference type="ARBA" id="ARBA00009320"/>
    </source>
</evidence>
<dbReference type="GO" id="GO:0009099">
    <property type="term" value="P:L-valine biosynthetic process"/>
    <property type="evidence" value="ECO:0007669"/>
    <property type="project" value="UniProtKB-UniPathway"/>
</dbReference>
<dbReference type="GO" id="GO:0006532">
    <property type="term" value="P:aspartate biosynthetic process"/>
    <property type="evidence" value="ECO:0007669"/>
    <property type="project" value="TreeGrafter"/>
</dbReference>
<evidence type="ECO:0000256" key="14">
    <source>
        <dbReference type="ARBA" id="ARBA00049229"/>
    </source>
</evidence>
<keyword evidence="8 17" id="KW-0028">Amino-acid biosynthesis</keyword>
<evidence type="ECO:0000256" key="10">
    <source>
        <dbReference type="ARBA" id="ARBA00022898"/>
    </source>
</evidence>
<keyword evidence="7 17" id="KW-0032">Aminotransferase</keyword>
<comment type="caution">
    <text evidence="18">The sequence shown here is derived from an EMBL/GenBank/DDBJ whole genome shotgun (WGS) entry which is preliminary data.</text>
</comment>
<dbReference type="UniPathway" id="UPA00049">
    <property type="reaction ID" value="UER00062"/>
</dbReference>
<dbReference type="NCBIfam" id="TIGR01122">
    <property type="entry name" value="ilvE_I"/>
    <property type="match status" value="1"/>
</dbReference>
<evidence type="ECO:0000256" key="11">
    <source>
        <dbReference type="ARBA" id="ARBA00023304"/>
    </source>
</evidence>
<protein>
    <recommendedName>
        <fullName evidence="17">Branched-chain-amino-acid aminotransferase</fullName>
        <shortName evidence="17">BCAT</shortName>
        <ecNumber evidence="17">2.6.1.42</ecNumber>
    </recommendedName>
</protein>
<organism evidence="18 19">
    <name type="scientific">Hyphococcus luteus</name>
    <dbReference type="NCBI Taxonomy" id="2058213"/>
    <lineage>
        <taxon>Bacteria</taxon>
        <taxon>Pseudomonadati</taxon>
        <taxon>Pseudomonadota</taxon>
        <taxon>Alphaproteobacteria</taxon>
        <taxon>Parvularculales</taxon>
        <taxon>Parvularculaceae</taxon>
        <taxon>Hyphococcus</taxon>
    </lineage>
</organism>
<dbReference type="GO" id="GO:0052656">
    <property type="term" value="F:L-isoleucine-2-oxoglutarate transaminase activity"/>
    <property type="evidence" value="ECO:0007669"/>
    <property type="project" value="RHEA"/>
</dbReference>
<dbReference type="Gene3D" id="3.30.470.10">
    <property type="match status" value="1"/>
</dbReference>
<sequence length="308" mass="33626">MPIQEAKYIWRNGEMIPWAEATTHVMTHGLHYGTSVFEGMRAYNTKHKGVCVFRNREHIERLFFSASVYRIDLSKYSVEEIMQVCKDVVAKNDLESAYIRPVAFLGYGEMGPAAFDAPTDFAIAAFPWGAYLGEEGLKNGIDVAFSSWRRNAPGTTPAGVKAGGNYLSSRLVSQEAKLSGFAEGLGLAHDGTVSEGAGENIFIVMNGKIYTPTAASSILAGITRDTVITLAKKAGYEVVEQSIPREMLYAADEVFLTGTAAEITPVRSIDRLPVGKGNRPATSQIQDMFFGIFSGETEDEWGWLDPVA</sequence>
<dbReference type="EMBL" id="PJCH01000011">
    <property type="protein sequence ID" value="PQA86683.1"/>
    <property type="molecule type" value="Genomic_DNA"/>
</dbReference>
<keyword evidence="19" id="KW-1185">Reference proteome</keyword>
<evidence type="ECO:0000313" key="19">
    <source>
        <dbReference type="Proteomes" id="UP000239504"/>
    </source>
</evidence>
<evidence type="ECO:0000256" key="4">
    <source>
        <dbReference type="ARBA" id="ARBA00004931"/>
    </source>
</evidence>
<dbReference type="GO" id="GO:0005829">
    <property type="term" value="C:cytosol"/>
    <property type="evidence" value="ECO:0007669"/>
    <property type="project" value="TreeGrafter"/>
</dbReference>
<dbReference type="InterPro" id="IPR018300">
    <property type="entry name" value="Aminotrans_IV_CS"/>
</dbReference>
<dbReference type="PANTHER" id="PTHR42743:SF11">
    <property type="entry name" value="AMINODEOXYCHORISMATE LYASE"/>
    <property type="match status" value="1"/>
</dbReference>
<comment type="cofactor">
    <cofactor evidence="1 16">
        <name>pyridoxal 5'-phosphate</name>
        <dbReference type="ChEBI" id="CHEBI:597326"/>
    </cofactor>
</comment>
<dbReference type="PANTHER" id="PTHR42743">
    <property type="entry name" value="AMINO-ACID AMINOTRANSFERASE"/>
    <property type="match status" value="1"/>
</dbReference>
<evidence type="ECO:0000256" key="3">
    <source>
        <dbReference type="ARBA" id="ARBA00004824"/>
    </source>
</evidence>
<dbReference type="CDD" id="cd01557">
    <property type="entry name" value="BCAT_beta_family"/>
    <property type="match status" value="1"/>
</dbReference>
<evidence type="ECO:0000256" key="12">
    <source>
        <dbReference type="ARBA" id="ARBA00048212"/>
    </source>
</evidence>
<dbReference type="UniPathway" id="UPA00048">
    <property type="reaction ID" value="UER00073"/>
</dbReference>
<dbReference type="GO" id="GO:0009098">
    <property type="term" value="P:L-leucine biosynthetic process"/>
    <property type="evidence" value="ECO:0007669"/>
    <property type="project" value="UniProtKB-UniPathway"/>
</dbReference>
<comment type="function">
    <text evidence="2 17">Acts on leucine, isoleucine and valine.</text>
</comment>
<comment type="catalytic activity">
    <reaction evidence="12 17">
        <text>L-valine + 2-oxoglutarate = 3-methyl-2-oxobutanoate + L-glutamate</text>
        <dbReference type="Rhea" id="RHEA:24813"/>
        <dbReference type="ChEBI" id="CHEBI:11851"/>
        <dbReference type="ChEBI" id="CHEBI:16810"/>
        <dbReference type="ChEBI" id="CHEBI:29985"/>
        <dbReference type="ChEBI" id="CHEBI:57762"/>
        <dbReference type="EC" id="2.6.1.42"/>
    </reaction>
</comment>
<dbReference type="FunFam" id="3.20.10.10:FF:000002">
    <property type="entry name" value="D-alanine aminotransferase"/>
    <property type="match status" value="1"/>
</dbReference>
<dbReference type="InterPro" id="IPR043132">
    <property type="entry name" value="BCAT-like_C"/>
</dbReference>
<keyword evidence="10 16" id="KW-0663">Pyridoxal phosphate</keyword>
<evidence type="ECO:0000256" key="16">
    <source>
        <dbReference type="RuleBase" id="RU004516"/>
    </source>
</evidence>
<comment type="pathway">
    <text evidence="3 17">Amino-acid biosynthesis; L-isoleucine biosynthesis; L-isoleucine from 2-oxobutanoate: step 4/4.</text>
</comment>
<dbReference type="SUPFAM" id="SSF56752">
    <property type="entry name" value="D-aminoacid aminotransferase-like PLP-dependent enzymes"/>
    <property type="match status" value="1"/>
</dbReference>
<evidence type="ECO:0000256" key="5">
    <source>
        <dbReference type="ARBA" id="ARBA00005072"/>
    </source>
</evidence>
<dbReference type="InterPro" id="IPR005785">
    <property type="entry name" value="B_amino_transI"/>
</dbReference>
<evidence type="ECO:0000256" key="8">
    <source>
        <dbReference type="ARBA" id="ARBA00022605"/>
    </source>
</evidence>
<dbReference type="UniPathway" id="UPA00047">
    <property type="reaction ID" value="UER00058"/>
</dbReference>
<accession>A0A2S7K2F5</accession>
<dbReference type="RefSeq" id="WP_104830801.1">
    <property type="nucleotide sequence ID" value="NZ_PJCH01000011.1"/>
</dbReference>
<keyword evidence="9 17" id="KW-0808">Transferase</keyword>
<dbReference type="Proteomes" id="UP000239504">
    <property type="component" value="Unassembled WGS sequence"/>
</dbReference>
<comment type="similarity">
    <text evidence="6 15">Belongs to the class-IV pyridoxal-phosphate-dependent aminotransferase family.</text>
</comment>
<evidence type="ECO:0000256" key="13">
    <source>
        <dbReference type="ARBA" id="ARBA00048798"/>
    </source>
</evidence>
<evidence type="ECO:0000256" key="7">
    <source>
        <dbReference type="ARBA" id="ARBA00022576"/>
    </source>
</evidence>
<keyword evidence="11 17" id="KW-0100">Branched-chain amino acid biosynthesis</keyword>
<evidence type="ECO:0000256" key="2">
    <source>
        <dbReference type="ARBA" id="ARBA00003109"/>
    </source>
</evidence>
<comment type="pathway">
    <text evidence="4 17">Amino-acid biosynthesis; L-valine biosynthesis; L-valine from pyruvate: step 4/4.</text>
</comment>
<dbReference type="InterPro" id="IPR033939">
    <property type="entry name" value="BCAT_family"/>
</dbReference>
<dbReference type="Gene3D" id="3.20.10.10">
    <property type="entry name" value="D-amino Acid Aminotransferase, subunit A, domain 2"/>
    <property type="match status" value="1"/>
</dbReference>
<dbReference type="InterPro" id="IPR050571">
    <property type="entry name" value="Class-IV_PLP-Dep_Aminotrnsfr"/>
</dbReference>
<dbReference type="PROSITE" id="PS00770">
    <property type="entry name" value="AA_TRANSFER_CLASS_4"/>
    <property type="match status" value="1"/>
</dbReference>
<comment type="pathway">
    <text evidence="5 17">Amino-acid biosynthesis; L-leucine biosynthesis; L-leucine from 3-methyl-2-oxobutanoate: step 4/4.</text>
</comment>
<dbReference type="AlphaFoldDB" id="A0A2S7K2F5"/>
<dbReference type="InterPro" id="IPR043131">
    <property type="entry name" value="BCAT-like_N"/>
</dbReference>
<evidence type="ECO:0000256" key="9">
    <source>
        <dbReference type="ARBA" id="ARBA00022679"/>
    </source>
</evidence>
<reference evidence="18 19" key="1">
    <citation type="submission" date="2017-12" db="EMBL/GenBank/DDBJ databases">
        <authorList>
            <person name="Hurst M.R.H."/>
        </authorList>
    </citation>
    <scope>NUCLEOTIDE SEQUENCE [LARGE SCALE GENOMIC DNA]</scope>
    <source>
        <strain evidence="18 19">SY-3-19</strain>
    </source>
</reference>
<dbReference type="InterPro" id="IPR001544">
    <property type="entry name" value="Aminotrans_IV"/>
</dbReference>
<comment type="catalytic activity">
    <reaction evidence="14 17">
        <text>L-leucine + 2-oxoglutarate = 4-methyl-2-oxopentanoate + L-glutamate</text>
        <dbReference type="Rhea" id="RHEA:18321"/>
        <dbReference type="ChEBI" id="CHEBI:16810"/>
        <dbReference type="ChEBI" id="CHEBI:17865"/>
        <dbReference type="ChEBI" id="CHEBI:29985"/>
        <dbReference type="ChEBI" id="CHEBI:57427"/>
        <dbReference type="EC" id="2.6.1.42"/>
    </reaction>
</comment>
<comment type="catalytic activity">
    <reaction evidence="13 17">
        <text>L-isoleucine + 2-oxoglutarate = (S)-3-methyl-2-oxopentanoate + L-glutamate</text>
        <dbReference type="Rhea" id="RHEA:24801"/>
        <dbReference type="ChEBI" id="CHEBI:16810"/>
        <dbReference type="ChEBI" id="CHEBI:29985"/>
        <dbReference type="ChEBI" id="CHEBI:35146"/>
        <dbReference type="ChEBI" id="CHEBI:58045"/>
        <dbReference type="EC" id="2.6.1.42"/>
    </reaction>
</comment>
<dbReference type="GO" id="GO:0052655">
    <property type="term" value="F:L-valine-2-oxoglutarate transaminase activity"/>
    <property type="evidence" value="ECO:0007669"/>
    <property type="project" value="RHEA"/>
</dbReference>
<evidence type="ECO:0000256" key="1">
    <source>
        <dbReference type="ARBA" id="ARBA00001933"/>
    </source>
</evidence>
<dbReference type="EC" id="2.6.1.42" evidence="17"/>
<evidence type="ECO:0000256" key="17">
    <source>
        <dbReference type="RuleBase" id="RU364094"/>
    </source>
</evidence>
<dbReference type="GO" id="GO:0052654">
    <property type="term" value="F:L-leucine-2-oxoglutarate transaminase activity"/>
    <property type="evidence" value="ECO:0007669"/>
    <property type="project" value="RHEA"/>
</dbReference>
<dbReference type="OrthoDB" id="21319at2"/>
<dbReference type="InterPro" id="IPR036038">
    <property type="entry name" value="Aminotransferase-like"/>
</dbReference>
<dbReference type="GO" id="GO:0009097">
    <property type="term" value="P:isoleucine biosynthetic process"/>
    <property type="evidence" value="ECO:0007669"/>
    <property type="project" value="UniProtKB-UniPathway"/>
</dbReference>
<gene>
    <name evidence="17" type="primary">ilvE</name>
    <name evidence="18" type="ORF">CW354_14395</name>
</gene>